<feature type="transmembrane region" description="Helical" evidence="11">
    <location>
        <begin position="71"/>
        <end position="92"/>
    </location>
</feature>
<reference evidence="13 14" key="1">
    <citation type="journal article" date="2024" name="G3 (Bethesda)">
        <title>Genome assembly of Hibiscus sabdariffa L. provides insights into metabolisms of medicinal natural products.</title>
        <authorList>
            <person name="Kim T."/>
        </authorList>
    </citation>
    <scope>NUCLEOTIDE SEQUENCE [LARGE SCALE GENOMIC DNA]</scope>
    <source>
        <strain evidence="13">TK-2024</strain>
        <tissue evidence="13">Old leaves</tissue>
    </source>
</reference>
<accession>A0ABR2S6L4</accession>
<evidence type="ECO:0000256" key="9">
    <source>
        <dbReference type="PROSITE-ProRule" id="PRU00175"/>
    </source>
</evidence>
<sequence>MGFQHRRLMSDSPNETSATNCSLCYEYCVSTCYDFCPDLCPSVDPPSVDPFPPPTPSLDSGSHSDKPNNSVIVVSTLLAAAFLALCCLVYYARRRANARRRSSQADTAETRDEFLFEDHGPIVDHPICYINTVGLQPSIIRSIAVCKYKRGEGLVEGTECSVCLNEFQEDEALRLLPKCSHAFHIPCIDNWLRSHTNCPMCRAPIVSDARDTGPSSSSEVNNEHSRGAEETQVVIVEESENGTSEIRETAGGNEGNEGENCGTEDGIQPVRRSVSLDSMAASRISHDLVNGDSDNELGKGKGASVRVVPRRAVGNRNLQRWMCQSSIGSSCSSKSEPVSMKRSFSCSGKFTLPISNGKSRDANPPLRSF</sequence>
<dbReference type="PROSITE" id="PS50089">
    <property type="entry name" value="ZF_RING_2"/>
    <property type="match status" value="1"/>
</dbReference>
<name>A0ABR2S6L4_9ROSI</name>
<evidence type="ECO:0000256" key="7">
    <source>
        <dbReference type="ARBA" id="ARBA00022786"/>
    </source>
</evidence>
<evidence type="ECO:0000313" key="13">
    <source>
        <dbReference type="EMBL" id="KAK9020587.1"/>
    </source>
</evidence>
<comment type="catalytic activity">
    <reaction evidence="1">
        <text>S-ubiquitinyl-[E2 ubiquitin-conjugating enzyme]-L-cysteine + [acceptor protein]-L-lysine = [E2 ubiquitin-conjugating enzyme]-L-cysteine + N(6)-ubiquitinyl-[acceptor protein]-L-lysine.</text>
        <dbReference type="EC" id="2.3.2.27"/>
    </reaction>
</comment>
<evidence type="ECO:0000256" key="10">
    <source>
        <dbReference type="SAM" id="MobiDB-lite"/>
    </source>
</evidence>
<feature type="region of interest" description="Disordered" evidence="10">
    <location>
        <begin position="208"/>
        <end position="267"/>
    </location>
</feature>
<keyword evidence="4" id="KW-0808">Transferase</keyword>
<keyword evidence="11" id="KW-0472">Membrane</keyword>
<dbReference type="InterPro" id="IPR001841">
    <property type="entry name" value="Znf_RING"/>
</dbReference>
<evidence type="ECO:0000256" key="5">
    <source>
        <dbReference type="ARBA" id="ARBA00022723"/>
    </source>
</evidence>
<evidence type="ECO:0000313" key="14">
    <source>
        <dbReference type="Proteomes" id="UP001396334"/>
    </source>
</evidence>
<keyword evidence="11" id="KW-0812">Transmembrane</keyword>
<keyword evidence="8" id="KW-0862">Zinc</keyword>
<dbReference type="CDD" id="cd16461">
    <property type="entry name" value="RING-H2_EL5-like"/>
    <property type="match status" value="1"/>
</dbReference>
<dbReference type="Gene3D" id="3.30.40.10">
    <property type="entry name" value="Zinc/RING finger domain, C3HC4 (zinc finger)"/>
    <property type="match status" value="1"/>
</dbReference>
<protein>
    <recommendedName>
        <fullName evidence="3">RING-type E3 ubiquitin transferase</fullName>
        <ecNumber evidence="3">2.3.2.27</ecNumber>
    </recommendedName>
</protein>
<evidence type="ECO:0000256" key="3">
    <source>
        <dbReference type="ARBA" id="ARBA00012483"/>
    </source>
</evidence>
<dbReference type="PANTHER" id="PTHR46913">
    <property type="entry name" value="RING-H2 FINGER PROTEIN ATL16"/>
    <property type="match status" value="1"/>
</dbReference>
<evidence type="ECO:0000256" key="4">
    <source>
        <dbReference type="ARBA" id="ARBA00022679"/>
    </source>
</evidence>
<dbReference type="InterPro" id="IPR013083">
    <property type="entry name" value="Znf_RING/FYVE/PHD"/>
</dbReference>
<dbReference type="SMART" id="SM00184">
    <property type="entry name" value="RING"/>
    <property type="match status" value="1"/>
</dbReference>
<keyword evidence="5" id="KW-0479">Metal-binding</keyword>
<evidence type="ECO:0000256" key="1">
    <source>
        <dbReference type="ARBA" id="ARBA00000900"/>
    </source>
</evidence>
<dbReference type="PANTHER" id="PTHR46913:SF19">
    <property type="entry name" value="RING-TYPE E3 UBIQUITIN TRANSFERASE"/>
    <property type="match status" value="1"/>
</dbReference>
<gene>
    <name evidence="13" type="ORF">V6N11_010607</name>
</gene>
<comment type="caution">
    <text evidence="13">The sequence shown here is derived from an EMBL/GenBank/DDBJ whole genome shotgun (WGS) entry which is preliminary data.</text>
</comment>
<evidence type="ECO:0000259" key="12">
    <source>
        <dbReference type="PROSITE" id="PS50089"/>
    </source>
</evidence>
<keyword evidence="7" id="KW-0833">Ubl conjugation pathway</keyword>
<evidence type="ECO:0000256" key="8">
    <source>
        <dbReference type="ARBA" id="ARBA00022833"/>
    </source>
</evidence>
<keyword evidence="6 9" id="KW-0863">Zinc-finger</keyword>
<dbReference type="SMART" id="SM01197">
    <property type="entry name" value="FANCL_C"/>
    <property type="match status" value="1"/>
</dbReference>
<organism evidence="13 14">
    <name type="scientific">Hibiscus sabdariffa</name>
    <name type="common">roselle</name>
    <dbReference type="NCBI Taxonomy" id="183260"/>
    <lineage>
        <taxon>Eukaryota</taxon>
        <taxon>Viridiplantae</taxon>
        <taxon>Streptophyta</taxon>
        <taxon>Embryophyta</taxon>
        <taxon>Tracheophyta</taxon>
        <taxon>Spermatophyta</taxon>
        <taxon>Magnoliopsida</taxon>
        <taxon>eudicotyledons</taxon>
        <taxon>Gunneridae</taxon>
        <taxon>Pentapetalae</taxon>
        <taxon>rosids</taxon>
        <taxon>malvids</taxon>
        <taxon>Malvales</taxon>
        <taxon>Malvaceae</taxon>
        <taxon>Malvoideae</taxon>
        <taxon>Hibiscus</taxon>
    </lineage>
</organism>
<evidence type="ECO:0000256" key="11">
    <source>
        <dbReference type="SAM" id="Phobius"/>
    </source>
</evidence>
<dbReference type="Pfam" id="PF13639">
    <property type="entry name" value="zf-RING_2"/>
    <property type="match status" value="1"/>
</dbReference>
<feature type="domain" description="RING-type" evidence="12">
    <location>
        <begin position="160"/>
        <end position="202"/>
    </location>
</feature>
<dbReference type="Proteomes" id="UP001396334">
    <property type="component" value="Unassembled WGS sequence"/>
</dbReference>
<dbReference type="EMBL" id="JBBPBN010000016">
    <property type="protein sequence ID" value="KAK9020587.1"/>
    <property type="molecule type" value="Genomic_DNA"/>
</dbReference>
<evidence type="ECO:0000256" key="6">
    <source>
        <dbReference type="ARBA" id="ARBA00022771"/>
    </source>
</evidence>
<proteinExistence type="predicted"/>
<keyword evidence="14" id="KW-1185">Reference proteome</keyword>
<dbReference type="InterPro" id="IPR044600">
    <property type="entry name" value="ATL1/ATL16-like"/>
</dbReference>
<dbReference type="SUPFAM" id="SSF57850">
    <property type="entry name" value="RING/U-box"/>
    <property type="match status" value="1"/>
</dbReference>
<dbReference type="EC" id="2.3.2.27" evidence="3"/>
<comment type="pathway">
    <text evidence="2">Protein modification; protein ubiquitination.</text>
</comment>
<evidence type="ECO:0000256" key="2">
    <source>
        <dbReference type="ARBA" id="ARBA00004906"/>
    </source>
</evidence>
<keyword evidence="11" id="KW-1133">Transmembrane helix</keyword>